<dbReference type="GO" id="GO:0000160">
    <property type="term" value="P:phosphorelay signal transduction system"/>
    <property type="evidence" value="ECO:0007669"/>
    <property type="project" value="InterPro"/>
</dbReference>
<keyword evidence="2" id="KW-0238">DNA-binding</keyword>
<gene>
    <name evidence="7" type="ORF">GCM10010916_49240</name>
</gene>
<comment type="caution">
    <text evidence="7">The sequence shown here is derived from an EMBL/GenBank/DDBJ whole genome shotgun (WGS) entry which is preliminary data.</text>
</comment>
<evidence type="ECO:0000259" key="5">
    <source>
        <dbReference type="PROSITE" id="PS01124"/>
    </source>
</evidence>
<dbReference type="SUPFAM" id="SSF52172">
    <property type="entry name" value="CheY-like"/>
    <property type="match status" value="1"/>
</dbReference>
<evidence type="ECO:0000313" key="7">
    <source>
        <dbReference type="EMBL" id="GGG27009.1"/>
    </source>
</evidence>
<dbReference type="RefSeq" id="WP_188533751.1">
    <property type="nucleotide sequence ID" value="NZ_BMGR01000029.1"/>
</dbReference>
<organism evidence="7 8">
    <name type="scientific">Paenibacillus abyssi</name>
    <dbReference type="NCBI Taxonomy" id="1340531"/>
    <lineage>
        <taxon>Bacteria</taxon>
        <taxon>Bacillati</taxon>
        <taxon>Bacillota</taxon>
        <taxon>Bacilli</taxon>
        <taxon>Bacillales</taxon>
        <taxon>Paenibacillaceae</taxon>
        <taxon>Paenibacillus</taxon>
    </lineage>
</organism>
<dbReference type="GO" id="GO:0003700">
    <property type="term" value="F:DNA-binding transcription factor activity"/>
    <property type="evidence" value="ECO:0007669"/>
    <property type="project" value="InterPro"/>
</dbReference>
<evidence type="ECO:0000256" key="3">
    <source>
        <dbReference type="ARBA" id="ARBA00023163"/>
    </source>
</evidence>
<keyword evidence="4" id="KW-0597">Phosphoprotein</keyword>
<reference evidence="7" key="1">
    <citation type="journal article" date="2014" name="Int. J. Syst. Evol. Microbiol.">
        <title>Complete genome sequence of Corynebacterium casei LMG S-19264T (=DSM 44701T), isolated from a smear-ripened cheese.</title>
        <authorList>
            <consortium name="US DOE Joint Genome Institute (JGI-PGF)"/>
            <person name="Walter F."/>
            <person name="Albersmeier A."/>
            <person name="Kalinowski J."/>
            <person name="Ruckert C."/>
        </authorList>
    </citation>
    <scope>NUCLEOTIDE SEQUENCE</scope>
    <source>
        <strain evidence="7">CGMCC 1.12987</strain>
    </source>
</reference>
<dbReference type="PRINTS" id="PR00032">
    <property type="entry name" value="HTHARAC"/>
</dbReference>
<dbReference type="SUPFAM" id="SSF46689">
    <property type="entry name" value="Homeodomain-like"/>
    <property type="match status" value="2"/>
</dbReference>
<feature type="domain" description="Response regulatory" evidence="6">
    <location>
        <begin position="3"/>
        <end position="119"/>
    </location>
</feature>
<dbReference type="Gene3D" id="3.40.50.2300">
    <property type="match status" value="1"/>
</dbReference>
<sequence>MAHLLVVDDEWLIRKGIVQMVARLQPDWSIEEAGNGKEAIERIRSSTFDLVISDIKMPEIDGIDMLERLNKEAVRTPVVFLTGYDEFQLMRNAIQLRAYDYLLKPVHDDEMIAVLAKFQQDFMHMKVLTNKQHTMLENFEFKLLNALNAFDVEEVSSMLEEGLTTLSDCITMKEYVDEIIRITNRFFTKNRIHGFDKEVAMSSNEISNLANLQHAIQIRLAYLRDEIHAGNDKIIAMAKEYIDRHLERHALSLTEVANHVHFNPTYFSEYFKVRCGETFSQYVMRRKIEKAKAMLEDPANRIIDISDTLGYKDPRSFTKMFKLILGMTPKEYRNHLT</sequence>
<dbReference type="Pfam" id="PF00072">
    <property type="entry name" value="Response_reg"/>
    <property type="match status" value="1"/>
</dbReference>
<dbReference type="PANTHER" id="PTHR43280">
    <property type="entry name" value="ARAC-FAMILY TRANSCRIPTIONAL REGULATOR"/>
    <property type="match status" value="1"/>
</dbReference>
<evidence type="ECO:0000313" key="8">
    <source>
        <dbReference type="Proteomes" id="UP000644756"/>
    </source>
</evidence>
<dbReference type="InterPro" id="IPR009057">
    <property type="entry name" value="Homeodomain-like_sf"/>
</dbReference>
<keyword evidence="8" id="KW-1185">Reference proteome</keyword>
<dbReference type="PROSITE" id="PS50110">
    <property type="entry name" value="RESPONSE_REGULATORY"/>
    <property type="match status" value="1"/>
</dbReference>
<dbReference type="InterPro" id="IPR011006">
    <property type="entry name" value="CheY-like_superfamily"/>
</dbReference>
<proteinExistence type="predicted"/>
<dbReference type="PROSITE" id="PS01124">
    <property type="entry name" value="HTH_ARAC_FAMILY_2"/>
    <property type="match status" value="1"/>
</dbReference>
<keyword evidence="3" id="KW-0804">Transcription</keyword>
<evidence type="ECO:0000256" key="1">
    <source>
        <dbReference type="ARBA" id="ARBA00023015"/>
    </source>
</evidence>
<dbReference type="GO" id="GO:0043565">
    <property type="term" value="F:sequence-specific DNA binding"/>
    <property type="evidence" value="ECO:0007669"/>
    <property type="project" value="InterPro"/>
</dbReference>
<dbReference type="InterPro" id="IPR018060">
    <property type="entry name" value="HTH_AraC"/>
</dbReference>
<dbReference type="Proteomes" id="UP000644756">
    <property type="component" value="Unassembled WGS sequence"/>
</dbReference>
<feature type="modified residue" description="4-aspartylphosphate" evidence="4">
    <location>
        <position position="54"/>
    </location>
</feature>
<dbReference type="InterPro" id="IPR020449">
    <property type="entry name" value="Tscrpt_reg_AraC-type_HTH"/>
</dbReference>
<dbReference type="InterPro" id="IPR018062">
    <property type="entry name" value="HTH_AraC-typ_CS"/>
</dbReference>
<dbReference type="Gene3D" id="1.10.10.60">
    <property type="entry name" value="Homeodomain-like"/>
    <property type="match status" value="2"/>
</dbReference>
<accession>A0A917G8B7</accession>
<dbReference type="CDD" id="cd17536">
    <property type="entry name" value="REC_YesN-like"/>
    <property type="match status" value="1"/>
</dbReference>
<name>A0A917G8B7_9BACL</name>
<evidence type="ECO:0008006" key="9">
    <source>
        <dbReference type="Google" id="ProtNLM"/>
    </source>
</evidence>
<evidence type="ECO:0000259" key="6">
    <source>
        <dbReference type="PROSITE" id="PS50110"/>
    </source>
</evidence>
<dbReference type="EMBL" id="BMGR01000029">
    <property type="protein sequence ID" value="GGG27009.1"/>
    <property type="molecule type" value="Genomic_DNA"/>
</dbReference>
<feature type="domain" description="HTH araC/xylS-type" evidence="5">
    <location>
        <begin position="236"/>
        <end position="335"/>
    </location>
</feature>
<dbReference type="Pfam" id="PF12833">
    <property type="entry name" value="HTH_18"/>
    <property type="match status" value="1"/>
</dbReference>
<dbReference type="AlphaFoldDB" id="A0A917G8B7"/>
<dbReference type="PROSITE" id="PS00041">
    <property type="entry name" value="HTH_ARAC_FAMILY_1"/>
    <property type="match status" value="1"/>
</dbReference>
<dbReference type="InterPro" id="IPR001789">
    <property type="entry name" value="Sig_transdc_resp-reg_receiver"/>
</dbReference>
<reference evidence="7" key="2">
    <citation type="submission" date="2020-09" db="EMBL/GenBank/DDBJ databases">
        <authorList>
            <person name="Sun Q."/>
            <person name="Zhou Y."/>
        </authorList>
    </citation>
    <scope>NUCLEOTIDE SEQUENCE</scope>
    <source>
        <strain evidence="7">CGMCC 1.12987</strain>
    </source>
</reference>
<evidence type="ECO:0000256" key="2">
    <source>
        <dbReference type="ARBA" id="ARBA00023125"/>
    </source>
</evidence>
<dbReference type="PANTHER" id="PTHR43280:SF28">
    <property type="entry name" value="HTH-TYPE TRANSCRIPTIONAL ACTIVATOR RHAS"/>
    <property type="match status" value="1"/>
</dbReference>
<evidence type="ECO:0000256" key="4">
    <source>
        <dbReference type="PROSITE-ProRule" id="PRU00169"/>
    </source>
</evidence>
<dbReference type="SMART" id="SM00448">
    <property type="entry name" value="REC"/>
    <property type="match status" value="1"/>
</dbReference>
<keyword evidence="1" id="KW-0805">Transcription regulation</keyword>
<protein>
    <recommendedName>
        <fullName evidence="9">DNA-binding response regulator</fullName>
    </recommendedName>
</protein>
<dbReference type="SMART" id="SM00342">
    <property type="entry name" value="HTH_ARAC"/>
    <property type="match status" value="1"/>
</dbReference>